<evidence type="ECO:0000256" key="5">
    <source>
        <dbReference type="ARBA" id="ARBA00023163"/>
    </source>
</evidence>
<feature type="DNA-binding region" description="OmpR/PhoB-type" evidence="7">
    <location>
        <begin position="123"/>
        <end position="222"/>
    </location>
</feature>
<comment type="caution">
    <text evidence="10">The sequence shown here is derived from an EMBL/GenBank/DDBJ whole genome shotgun (WGS) entry which is preliminary data.</text>
</comment>
<dbReference type="CDD" id="cd19935">
    <property type="entry name" value="REC_OmpR_CusR-like"/>
    <property type="match status" value="1"/>
</dbReference>
<keyword evidence="1 6" id="KW-0597">Phosphoprotein</keyword>
<dbReference type="Gene3D" id="3.40.50.2300">
    <property type="match status" value="1"/>
</dbReference>
<dbReference type="PROSITE" id="PS50110">
    <property type="entry name" value="RESPONSE_REGULATORY"/>
    <property type="match status" value="1"/>
</dbReference>
<dbReference type="GO" id="GO:0032993">
    <property type="term" value="C:protein-DNA complex"/>
    <property type="evidence" value="ECO:0007669"/>
    <property type="project" value="TreeGrafter"/>
</dbReference>
<dbReference type="FunFam" id="3.40.50.2300:FF:000002">
    <property type="entry name" value="DNA-binding response regulator PhoP"/>
    <property type="match status" value="1"/>
</dbReference>
<dbReference type="Pfam" id="PF00486">
    <property type="entry name" value="Trans_reg_C"/>
    <property type="match status" value="1"/>
</dbReference>
<proteinExistence type="predicted"/>
<dbReference type="PROSITE" id="PS51755">
    <property type="entry name" value="OMPR_PHOB"/>
    <property type="match status" value="1"/>
</dbReference>
<dbReference type="InterPro" id="IPR036388">
    <property type="entry name" value="WH-like_DNA-bd_sf"/>
</dbReference>
<feature type="domain" description="OmpR/PhoB-type" evidence="9">
    <location>
        <begin position="123"/>
        <end position="222"/>
    </location>
</feature>
<dbReference type="GO" id="GO:0005829">
    <property type="term" value="C:cytosol"/>
    <property type="evidence" value="ECO:0007669"/>
    <property type="project" value="TreeGrafter"/>
</dbReference>
<dbReference type="Gene3D" id="6.10.250.690">
    <property type="match status" value="1"/>
</dbReference>
<evidence type="ECO:0000256" key="1">
    <source>
        <dbReference type="ARBA" id="ARBA00022553"/>
    </source>
</evidence>
<dbReference type="AlphaFoldDB" id="A0A2S9YFD6"/>
<dbReference type="SMART" id="SM00862">
    <property type="entry name" value="Trans_reg_C"/>
    <property type="match status" value="1"/>
</dbReference>
<dbReference type="SUPFAM" id="SSF52172">
    <property type="entry name" value="CheY-like"/>
    <property type="match status" value="1"/>
</dbReference>
<dbReference type="GO" id="GO:0000976">
    <property type="term" value="F:transcription cis-regulatory region binding"/>
    <property type="evidence" value="ECO:0007669"/>
    <property type="project" value="TreeGrafter"/>
</dbReference>
<reference evidence="10 11" key="1">
    <citation type="submission" date="2018-03" db="EMBL/GenBank/DDBJ databases">
        <title>Draft Genome Sequences of the Obligatory Marine Myxobacteria Enhygromyxa salina SWB007.</title>
        <authorList>
            <person name="Poehlein A."/>
            <person name="Moghaddam J.A."/>
            <person name="Harms H."/>
            <person name="Alanjari M."/>
            <person name="Koenig G.M."/>
            <person name="Daniel R."/>
            <person name="Schaeberle T.F."/>
        </authorList>
    </citation>
    <scope>NUCLEOTIDE SEQUENCE [LARGE SCALE GENOMIC DNA]</scope>
    <source>
        <strain evidence="10 11">SWB007</strain>
    </source>
</reference>
<evidence type="ECO:0000259" key="9">
    <source>
        <dbReference type="PROSITE" id="PS51755"/>
    </source>
</evidence>
<accession>A0A2S9YFD6</accession>
<evidence type="ECO:0000313" key="11">
    <source>
        <dbReference type="Proteomes" id="UP000238823"/>
    </source>
</evidence>
<sequence length="233" mass="25586">MQLLLVEDEDRLAKVLTQGLREEGHQVDLCTAGEQAFTQARDIDYDAIILDWMLPDLDGVSVLRRWRDAGLRTPVLMLTARGSVGERVTGLKAGADDYLVKPFAFAELLARLEALHRRGSGQLELFRAGSASVDGRRRVVVGPEGELGLTPREYALACELFSHVGEVLARRHLLSAVWGSSFDGDPNVLDVYIGYLRGKLDRVAGDAVKIKAVRGVGFRLLPKPDQPTGDRPT</sequence>
<dbReference type="InterPro" id="IPR001867">
    <property type="entry name" value="OmpR/PhoB-type_DNA-bd"/>
</dbReference>
<evidence type="ECO:0000256" key="6">
    <source>
        <dbReference type="PROSITE-ProRule" id="PRU00169"/>
    </source>
</evidence>
<dbReference type="SUPFAM" id="SSF46894">
    <property type="entry name" value="C-terminal effector domain of the bipartite response regulators"/>
    <property type="match status" value="1"/>
</dbReference>
<dbReference type="InterPro" id="IPR016032">
    <property type="entry name" value="Sig_transdc_resp-reg_C-effctor"/>
</dbReference>
<dbReference type="Proteomes" id="UP000238823">
    <property type="component" value="Unassembled WGS sequence"/>
</dbReference>
<dbReference type="InterPro" id="IPR011006">
    <property type="entry name" value="CheY-like_superfamily"/>
</dbReference>
<dbReference type="CDD" id="cd00383">
    <property type="entry name" value="trans_reg_C"/>
    <property type="match status" value="1"/>
</dbReference>
<evidence type="ECO:0000256" key="2">
    <source>
        <dbReference type="ARBA" id="ARBA00023012"/>
    </source>
</evidence>
<dbReference type="InterPro" id="IPR001789">
    <property type="entry name" value="Sig_transdc_resp-reg_receiver"/>
</dbReference>
<dbReference type="Gene3D" id="1.10.10.10">
    <property type="entry name" value="Winged helix-like DNA-binding domain superfamily/Winged helix DNA-binding domain"/>
    <property type="match status" value="1"/>
</dbReference>
<keyword evidence="5" id="KW-0804">Transcription</keyword>
<dbReference type="Pfam" id="PF00072">
    <property type="entry name" value="Response_reg"/>
    <property type="match status" value="1"/>
</dbReference>
<feature type="modified residue" description="4-aspartylphosphate" evidence="6">
    <location>
        <position position="51"/>
    </location>
</feature>
<protein>
    <submittedName>
        <fullName evidence="10">Transcriptional regulatory protein CusR</fullName>
    </submittedName>
</protein>
<keyword evidence="3" id="KW-0805">Transcription regulation</keyword>
<evidence type="ECO:0000256" key="3">
    <source>
        <dbReference type="ARBA" id="ARBA00023015"/>
    </source>
</evidence>
<dbReference type="PANTHER" id="PTHR48111:SF22">
    <property type="entry name" value="REGULATOR OF RPOS"/>
    <property type="match status" value="1"/>
</dbReference>
<dbReference type="PANTHER" id="PTHR48111">
    <property type="entry name" value="REGULATOR OF RPOS"/>
    <property type="match status" value="1"/>
</dbReference>
<keyword evidence="2" id="KW-0902">Two-component regulatory system</keyword>
<gene>
    <name evidence="10" type="primary">cusR</name>
    <name evidence="10" type="ORF">ENSA7_52870</name>
</gene>
<dbReference type="SMART" id="SM00448">
    <property type="entry name" value="REC"/>
    <property type="match status" value="1"/>
</dbReference>
<evidence type="ECO:0000256" key="7">
    <source>
        <dbReference type="PROSITE-ProRule" id="PRU01091"/>
    </source>
</evidence>
<dbReference type="InterPro" id="IPR039420">
    <property type="entry name" value="WalR-like"/>
</dbReference>
<dbReference type="RefSeq" id="WP_106092172.1">
    <property type="nucleotide sequence ID" value="NZ_PVNL01000107.1"/>
</dbReference>
<keyword evidence="4 7" id="KW-0238">DNA-binding</keyword>
<dbReference type="GO" id="GO:0000156">
    <property type="term" value="F:phosphorelay response regulator activity"/>
    <property type="evidence" value="ECO:0007669"/>
    <property type="project" value="TreeGrafter"/>
</dbReference>
<organism evidence="10 11">
    <name type="scientific">Enhygromyxa salina</name>
    <dbReference type="NCBI Taxonomy" id="215803"/>
    <lineage>
        <taxon>Bacteria</taxon>
        <taxon>Pseudomonadati</taxon>
        <taxon>Myxococcota</taxon>
        <taxon>Polyangia</taxon>
        <taxon>Nannocystales</taxon>
        <taxon>Nannocystaceae</taxon>
        <taxon>Enhygromyxa</taxon>
    </lineage>
</organism>
<dbReference type="EMBL" id="PVNL01000107">
    <property type="protein sequence ID" value="PRQ03820.1"/>
    <property type="molecule type" value="Genomic_DNA"/>
</dbReference>
<evidence type="ECO:0000313" key="10">
    <source>
        <dbReference type="EMBL" id="PRQ03820.1"/>
    </source>
</evidence>
<name>A0A2S9YFD6_9BACT</name>
<evidence type="ECO:0000259" key="8">
    <source>
        <dbReference type="PROSITE" id="PS50110"/>
    </source>
</evidence>
<dbReference type="GO" id="GO:0006355">
    <property type="term" value="P:regulation of DNA-templated transcription"/>
    <property type="evidence" value="ECO:0007669"/>
    <property type="project" value="InterPro"/>
</dbReference>
<dbReference type="OrthoDB" id="9793321at2"/>
<feature type="domain" description="Response regulatory" evidence="8">
    <location>
        <begin position="2"/>
        <end position="116"/>
    </location>
</feature>
<evidence type="ECO:0000256" key="4">
    <source>
        <dbReference type="ARBA" id="ARBA00023125"/>
    </source>
</evidence>